<evidence type="ECO:0000256" key="3">
    <source>
        <dbReference type="ARBA" id="ARBA00022448"/>
    </source>
</evidence>
<evidence type="ECO:0000313" key="12">
    <source>
        <dbReference type="EMBL" id="KAL2911636.1"/>
    </source>
</evidence>
<evidence type="ECO:0000256" key="10">
    <source>
        <dbReference type="SAM" id="MobiDB-lite"/>
    </source>
</evidence>
<keyword evidence="8 9" id="KW-0472">Membrane</keyword>
<dbReference type="InterPro" id="IPR036811">
    <property type="entry name" value="Ubol_cytC_Rdtase_hinge_dom_sf"/>
</dbReference>
<evidence type="ECO:0000256" key="6">
    <source>
        <dbReference type="ARBA" id="ARBA00022982"/>
    </source>
</evidence>
<evidence type="ECO:0000256" key="2">
    <source>
        <dbReference type="ARBA" id="ARBA00006498"/>
    </source>
</evidence>
<keyword evidence="3 9" id="KW-0813">Transport</keyword>
<keyword evidence="7 9" id="KW-0496">Mitochondrion</keyword>
<comment type="subcellular location">
    <subcellularLocation>
        <location evidence="1">Mitochondrion inner membrane</location>
        <topology evidence="1">Peripheral membrane protein</topology>
        <orientation evidence="1">Intermembrane side</orientation>
    </subcellularLocation>
</comment>
<keyword evidence="13" id="KW-1185">Reference proteome</keyword>
<dbReference type="PANTHER" id="PTHR15336:SF0">
    <property type="entry name" value="CYTOCHROME B-C1 COMPLEX SUBUNIT 6, MITOCHONDRIAL"/>
    <property type="match status" value="1"/>
</dbReference>
<evidence type="ECO:0000256" key="8">
    <source>
        <dbReference type="ARBA" id="ARBA00023136"/>
    </source>
</evidence>
<keyword evidence="5 9" id="KW-0999">Mitochondrion inner membrane</keyword>
<dbReference type="Proteomes" id="UP001527925">
    <property type="component" value="Unassembled WGS sequence"/>
</dbReference>
<organism evidence="12 13">
    <name type="scientific">Polyrhizophydium stewartii</name>
    <dbReference type="NCBI Taxonomy" id="2732419"/>
    <lineage>
        <taxon>Eukaryota</taxon>
        <taxon>Fungi</taxon>
        <taxon>Fungi incertae sedis</taxon>
        <taxon>Chytridiomycota</taxon>
        <taxon>Chytridiomycota incertae sedis</taxon>
        <taxon>Chytridiomycetes</taxon>
        <taxon>Rhizophydiales</taxon>
        <taxon>Rhizophydiales incertae sedis</taxon>
        <taxon>Polyrhizophydium</taxon>
    </lineage>
</organism>
<dbReference type="Pfam" id="PF02320">
    <property type="entry name" value="UCR_hinge"/>
    <property type="match status" value="1"/>
</dbReference>
<evidence type="ECO:0000313" key="13">
    <source>
        <dbReference type="Proteomes" id="UP001527925"/>
    </source>
</evidence>
<evidence type="ECO:0000256" key="5">
    <source>
        <dbReference type="ARBA" id="ARBA00022792"/>
    </source>
</evidence>
<evidence type="ECO:0000256" key="9">
    <source>
        <dbReference type="PIRNR" id="PIRNR000019"/>
    </source>
</evidence>
<proteinExistence type="inferred from homology"/>
<keyword evidence="4 9" id="KW-0679">Respiratory chain</keyword>
<dbReference type="InterPro" id="IPR023184">
    <property type="entry name" value="Ubol_cytC_Rdtase_hinge_dom"/>
</dbReference>
<accession>A0ABR4MWJ8</accession>
<reference evidence="12 13" key="1">
    <citation type="submission" date="2023-09" db="EMBL/GenBank/DDBJ databases">
        <title>Pangenome analysis of Batrachochytrium dendrobatidis and related Chytrids.</title>
        <authorList>
            <person name="Yacoub M.N."/>
            <person name="Stajich J.E."/>
            <person name="James T.Y."/>
        </authorList>
    </citation>
    <scope>NUCLEOTIDE SEQUENCE [LARGE SCALE GENOMIC DNA]</scope>
    <source>
        <strain evidence="12 13">JEL0888</strain>
    </source>
</reference>
<dbReference type="InterPro" id="IPR003422">
    <property type="entry name" value="Cyt_b-c1_6"/>
</dbReference>
<evidence type="ECO:0000256" key="4">
    <source>
        <dbReference type="ARBA" id="ARBA00022660"/>
    </source>
</evidence>
<evidence type="ECO:0000256" key="1">
    <source>
        <dbReference type="ARBA" id="ARBA00004137"/>
    </source>
</evidence>
<feature type="domain" description="Ubiquinol-cytochrome C reductase hinge" evidence="11">
    <location>
        <begin position="9"/>
        <end position="71"/>
    </location>
</feature>
<dbReference type="Gene3D" id="1.10.287.20">
    <property type="entry name" value="Ubiquinol-cytochrome C reductase hinge domain"/>
    <property type="match status" value="1"/>
</dbReference>
<dbReference type="PANTHER" id="PTHR15336">
    <property type="entry name" value="UBIQUINOL-CYTOCHROME C REDUCTASE COMPLEX 7.8 KDA PROTEIN"/>
    <property type="match status" value="1"/>
</dbReference>
<gene>
    <name evidence="12" type="ORF">HK105_208900</name>
</gene>
<comment type="similarity">
    <text evidence="2 9">Belongs to the UQCRH/QCR6 family.</text>
</comment>
<comment type="function">
    <text evidence="9">Component of the ubiquinol-cytochrome c oxidoreductase, a multisubunit transmembrane complex that is part of the mitochondrial electron transport chain which drives oxidative phosphorylation.</text>
</comment>
<dbReference type="PIRSF" id="PIRSF000019">
    <property type="entry name" value="Bc1_11K"/>
    <property type="match status" value="1"/>
</dbReference>
<sequence length="72" mass="8076">MSDKAGSEDPKPQLEEECGDSHHCHSFKERLEACSARVEGGESEGETCVEEFFDFMECVNHCVAPKLFSKLH</sequence>
<dbReference type="SUPFAM" id="SSF81531">
    <property type="entry name" value="Non-heme 11 kDa protein of cytochrome bc1 complex (Ubiquinol-cytochrome c reductase)"/>
    <property type="match status" value="1"/>
</dbReference>
<dbReference type="EMBL" id="JADGIZ020000095">
    <property type="protein sequence ID" value="KAL2911636.1"/>
    <property type="molecule type" value="Genomic_DNA"/>
</dbReference>
<comment type="caution">
    <text evidence="12">The sequence shown here is derived from an EMBL/GenBank/DDBJ whole genome shotgun (WGS) entry which is preliminary data.</text>
</comment>
<evidence type="ECO:0000256" key="7">
    <source>
        <dbReference type="ARBA" id="ARBA00023128"/>
    </source>
</evidence>
<name>A0ABR4MWJ8_9FUNG</name>
<feature type="region of interest" description="Disordered" evidence="10">
    <location>
        <begin position="1"/>
        <end position="21"/>
    </location>
</feature>
<protein>
    <recommendedName>
        <fullName evidence="9">Cytochrome b-c1 complex subunit 6</fullName>
    </recommendedName>
</protein>
<evidence type="ECO:0000259" key="11">
    <source>
        <dbReference type="Pfam" id="PF02320"/>
    </source>
</evidence>
<keyword evidence="6 9" id="KW-0249">Electron transport</keyword>